<dbReference type="STRING" id="3088.A0A383VHX5"/>
<keyword evidence="2" id="KW-0645">Protease</keyword>
<feature type="compositionally biased region" description="Basic and acidic residues" evidence="7">
    <location>
        <begin position="317"/>
        <end position="335"/>
    </location>
</feature>
<dbReference type="GO" id="GO:0046872">
    <property type="term" value="F:metal ion binding"/>
    <property type="evidence" value="ECO:0007669"/>
    <property type="project" value="UniProtKB-KW"/>
</dbReference>
<sequence>MAQSLLSRGSNFTQCRASRPKQGSAQPRLPALSPLHQQRKAARLAPCRFRDATQEETGTDVVDWRRHFVEADVPEDKGGSSPGDLIQKAKASMRDSPFGLADFALPTLGALGSVALNDAHNWSSVAVGIAAGAAVRLLQQATLEQKVPFTLRKHTLLLPVFAELLLGQFSFSQVLQQPQYRGKALPPDHADSKLVQRIAERIISAVEEGHGGGFQKHIRKFDWEVVVLDDPTVNAFVLPGGKIVVFTGIIKLMNRDEDMLATIIGHECAHALARHSSEKISLGLFVTLGVQLAAYAAQRTMRSGQPYYDTRDYQMQRARMEQQRSDPRMQRRGYDPRYGPYPYQQNPYSNPYDNPYYNQRRPYATSRGGRSIHYIFPDEGMAMGAAPRGLPPGYGRGGGAPYYGRGGQRGSPVGGLVNIATNLLLQLPFSRRAEAEADLIGLKLMALAGYNPDKAPTTFAEMEKYQAKMMGKSAANASYIQDHPRSANRVKLLQGELDMMKQYKEGKEVVLSKVPYWML</sequence>
<dbReference type="EMBL" id="FNXT01000417">
    <property type="protein sequence ID" value="SZX64543.1"/>
    <property type="molecule type" value="Genomic_DNA"/>
</dbReference>
<evidence type="ECO:0000256" key="7">
    <source>
        <dbReference type="SAM" id="MobiDB-lite"/>
    </source>
</evidence>
<feature type="compositionally biased region" description="Low complexity" evidence="7">
    <location>
        <begin position="336"/>
        <end position="345"/>
    </location>
</feature>
<name>A0A383VHX5_TETOB</name>
<reference evidence="9 10" key="1">
    <citation type="submission" date="2016-10" db="EMBL/GenBank/DDBJ databases">
        <authorList>
            <person name="Cai Z."/>
        </authorList>
    </citation>
    <scope>NUCLEOTIDE SEQUENCE [LARGE SCALE GENOMIC DNA]</scope>
</reference>
<dbReference type="InterPro" id="IPR051156">
    <property type="entry name" value="Mito/Outer_Membr_Metalloprot"/>
</dbReference>
<dbReference type="CDD" id="cd07331">
    <property type="entry name" value="M48C_Oma1_like"/>
    <property type="match status" value="1"/>
</dbReference>
<keyword evidence="10" id="KW-1185">Reference proteome</keyword>
<feature type="compositionally biased region" description="Polar residues" evidence="7">
    <location>
        <begin position="1"/>
        <end position="25"/>
    </location>
</feature>
<organism evidence="9 10">
    <name type="scientific">Tetradesmus obliquus</name>
    <name type="common">Green alga</name>
    <name type="synonym">Acutodesmus obliquus</name>
    <dbReference type="NCBI Taxonomy" id="3088"/>
    <lineage>
        <taxon>Eukaryota</taxon>
        <taxon>Viridiplantae</taxon>
        <taxon>Chlorophyta</taxon>
        <taxon>core chlorophytes</taxon>
        <taxon>Chlorophyceae</taxon>
        <taxon>CS clade</taxon>
        <taxon>Sphaeropleales</taxon>
        <taxon>Scenedesmaceae</taxon>
        <taxon>Tetradesmus</taxon>
    </lineage>
</organism>
<evidence type="ECO:0000256" key="2">
    <source>
        <dbReference type="ARBA" id="ARBA00022670"/>
    </source>
</evidence>
<proteinExistence type="predicted"/>
<keyword evidence="5" id="KW-0862">Zinc</keyword>
<dbReference type="PANTHER" id="PTHR22726">
    <property type="entry name" value="METALLOENDOPEPTIDASE OMA1"/>
    <property type="match status" value="1"/>
</dbReference>
<dbReference type="Pfam" id="PF01435">
    <property type="entry name" value="Peptidase_M48"/>
    <property type="match status" value="2"/>
</dbReference>
<evidence type="ECO:0000259" key="8">
    <source>
        <dbReference type="Pfam" id="PF01435"/>
    </source>
</evidence>
<feature type="region of interest" description="Disordered" evidence="7">
    <location>
        <begin position="1"/>
        <end position="33"/>
    </location>
</feature>
<evidence type="ECO:0000256" key="6">
    <source>
        <dbReference type="ARBA" id="ARBA00023049"/>
    </source>
</evidence>
<dbReference type="GO" id="GO:0004222">
    <property type="term" value="F:metalloendopeptidase activity"/>
    <property type="evidence" value="ECO:0007669"/>
    <property type="project" value="InterPro"/>
</dbReference>
<keyword evidence="4" id="KW-0378">Hydrolase</keyword>
<evidence type="ECO:0000313" key="10">
    <source>
        <dbReference type="Proteomes" id="UP000256970"/>
    </source>
</evidence>
<dbReference type="GO" id="GO:0016020">
    <property type="term" value="C:membrane"/>
    <property type="evidence" value="ECO:0007669"/>
    <property type="project" value="TreeGrafter"/>
</dbReference>
<feature type="domain" description="Peptidase M48" evidence="8">
    <location>
        <begin position="420"/>
        <end position="495"/>
    </location>
</feature>
<dbReference type="Gene3D" id="3.30.2010.10">
    <property type="entry name" value="Metalloproteases ('zincins'), catalytic domain"/>
    <property type="match status" value="1"/>
</dbReference>
<keyword evidence="6" id="KW-0482">Metalloprotease</keyword>
<dbReference type="PANTHER" id="PTHR22726:SF1">
    <property type="entry name" value="METALLOENDOPEPTIDASE OMA1, MITOCHONDRIAL"/>
    <property type="match status" value="1"/>
</dbReference>
<dbReference type="AlphaFoldDB" id="A0A383VHX5"/>
<feature type="domain" description="Peptidase M48" evidence="8">
    <location>
        <begin position="220"/>
        <end position="301"/>
    </location>
</feature>
<evidence type="ECO:0000256" key="5">
    <source>
        <dbReference type="ARBA" id="ARBA00022833"/>
    </source>
</evidence>
<evidence type="ECO:0000256" key="3">
    <source>
        <dbReference type="ARBA" id="ARBA00022723"/>
    </source>
</evidence>
<feature type="region of interest" description="Disordered" evidence="7">
    <location>
        <begin position="317"/>
        <end position="345"/>
    </location>
</feature>
<protein>
    <recommendedName>
        <fullName evidence="8">Peptidase M48 domain-containing protein</fullName>
    </recommendedName>
</protein>
<evidence type="ECO:0000313" key="9">
    <source>
        <dbReference type="EMBL" id="SZX64543.1"/>
    </source>
</evidence>
<gene>
    <name evidence="9" type="ORF">BQ4739_LOCUS5050</name>
</gene>
<evidence type="ECO:0000256" key="4">
    <source>
        <dbReference type="ARBA" id="ARBA00022801"/>
    </source>
</evidence>
<comment type="cofactor">
    <cofactor evidence="1">
        <name>Zn(2+)</name>
        <dbReference type="ChEBI" id="CHEBI:29105"/>
    </cofactor>
</comment>
<evidence type="ECO:0000256" key="1">
    <source>
        <dbReference type="ARBA" id="ARBA00001947"/>
    </source>
</evidence>
<dbReference type="GO" id="GO:0051603">
    <property type="term" value="P:proteolysis involved in protein catabolic process"/>
    <property type="evidence" value="ECO:0007669"/>
    <property type="project" value="TreeGrafter"/>
</dbReference>
<keyword evidence="3" id="KW-0479">Metal-binding</keyword>
<dbReference type="InterPro" id="IPR001915">
    <property type="entry name" value="Peptidase_M48"/>
</dbReference>
<dbReference type="Proteomes" id="UP000256970">
    <property type="component" value="Unassembled WGS sequence"/>
</dbReference>
<accession>A0A383VHX5</accession>